<dbReference type="STRING" id="930129.SAMN05216352_1273"/>
<sequence>MTSLEAARTKFKKNMVRWGYMWALWAAILWGAWYVPGEAIWYEFPYINMAFNTNTEFLTAAAVITSLNAIAVLFFMFVWNGVLGKWKDYGRTLIQFRKVTKWYFLAGIFGGPMAIFGSFLAIGFIGGIFAAVAALMYPIVGAILANKWYGEKITRRAMIGIAAIIAGGIVVFAPGILSELQGGGSSAWLGYLGGLMAATGWGIEGAIAGRALDVTDPDVGLTLRFTGEVFWWLVVIIPFFMIFVDIPVLPMVAQTITGLPVAWLLLAGITFGFCYVSWYKSFPLIGVGRGQAIGDLYGLFAIIFISIFTLTMPEWNFVLGALIVIIGGFVMYTEKRDDEEIRSVSSDMPNNNDEVEVIRNVEKTP</sequence>
<dbReference type="AlphaFoldDB" id="A0A1G8REV0"/>
<feature type="transmembrane region" description="Helical" evidence="2">
    <location>
        <begin position="229"/>
        <end position="249"/>
    </location>
</feature>
<keyword evidence="4" id="KW-1185">Reference proteome</keyword>
<name>A0A1G8REV0_9BACI</name>
<reference evidence="3 4" key="1">
    <citation type="submission" date="2016-10" db="EMBL/GenBank/DDBJ databases">
        <authorList>
            <person name="de Groot N.N."/>
        </authorList>
    </citation>
    <scope>NUCLEOTIDE SEQUENCE [LARGE SCALE GENOMIC DNA]</scope>
    <source>
        <strain evidence="4">P4B,CCM 7963,CECT 7998,DSM 25260,IBRC-M 10614,KCTC 13821</strain>
    </source>
</reference>
<dbReference type="InterPro" id="IPR037185">
    <property type="entry name" value="EmrE-like"/>
</dbReference>
<comment type="subcellular location">
    <subcellularLocation>
        <location evidence="1">Endomembrane system</location>
        <topology evidence="1">Multi-pass membrane protein</topology>
    </subcellularLocation>
</comment>
<gene>
    <name evidence="3" type="ORF">SAMN05216352_1273</name>
</gene>
<feature type="transmembrane region" description="Helical" evidence="2">
    <location>
        <begin position="157"/>
        <end position="176"/>
    </location>
</feature>
<protein>
    <submittedName>
        <fullName evidence="3">Permease of the drug/metabolite transporter (DMT) superfamily</fullName>
    </submittedName>
</protein>
<keyword evidence="2" id="KW-1133">Transmembrane helix</keyword>
<dbReference type="OrthoDB" id="5604143at2"/>
<evidence type="ECO:0000313" key="3">
    <source>
        <dbReference type="EMBL" id="SDJ15584.1"/>
    </source>
</evidence>
<feature type="transmembrane region" description="Helical" evidence="2">
    <location>
        <begin position="57"/>
        <end position="82"/>
    </location>
</feature>
<organism evidence="3 4">
    <name type="scientific">Alteribacillus bidgolensis</name>
    <dbReference type="NCBI Taxonomy" id="930129"/>
    <lineage>
        <taxon>Bacteria</taxon>
        <taxon>Bacillati</taxon>
        <taxon>Bacillota</taxon>
        <taxon>Bacilli</taxon>
        <taxon>Bacillales</taxon>
        <taxon>Bacillaceae</taxon>
        <taxon>Alteribacillus</taxon>
    </lineage>
</organism>
<keyword evidence="2" id="KW-0472">Membrane</keyword>
<evidence type="ECO:0000313" key="4">
    <source>
        <dbReference type="Proteomes" id="UP000199017"/>
    </source>
</evidence>
<feature type="transmembrane region" description="Helical" evidence="2">
    <location>
        <begin position="20"/>
        <end position="37"/>
    </location>
</feature>
<accession>A0A1G8REV0</accession>
<dbReference type="EMBL" id="FNDU01000027">
    <property type="protein sequence ID" value="SDJ15584.1"/>
    <property type="molecule type" value="Genomic_DNA"/>
</dbReference>
<dbReference type="SUPFAM" id="SSF103481">
    <property type="entry name" value="Multidrug resistance efflux transporter EmrE"/>
    <property type="match status" value="1"/>
</dbReference>
<feature type="transmembrane region" description="Helical" evidence="2">
    <location>
        <begin position="261"/>
        <end position="280"/>
    </location>
</feature>
<evidence type="ECO:0000256" key="1">
    <source>
        <dbReference type="ARBA" id="ARBA00004127"/>
    </source>
</evidence>
<evidence type="ECO:0000256" key="2">
    <source>
        <dbReference type="SAM" id="Phobius"/>
    </source>
</evidence>
<feature type="transmembrane region" description="Helical" evidence="2">
    <location>
        <begin position="102"/>
        <end position="122"/>
    </location>
</feature>
<feature type="transmembrane region" description="Helical" evidence="2">
    <location>
        <begin position="292"/>
        <end position="309"/>
    </location>
</feature>
<dbReference type="Proteomes" id="UP000199017">
    <property type="component" value="Unassembled WGS sequence"/>
</dbReference>
<feature type="transmembrane region" description="Helical" evidence="2">
    <location>
        <begin position="128"/>
        <end position="145"/>
    </location>
</feature>
<feature type="transmembrane region" description="Helical" evidence="2">
    <location>
        <begin position="188"/>
        <end position="208"/>
    </location>
</feature>
<feature type="transmembrane region" description="Helical" evidence="2">
    <location>
        <begin position="315"/>
        <end position="333"/>
    </location>
</feature>
<keyword evidence="2" id="KW-0812">Transmembrane</keyword>
<proteinExistence type="predicted"/>